<keyword evidence="2" id="KW-0472">Membrane</keyword>
<dbReference type="KEGG" id="ruv:EC9_06980"/>
<name>A0A517LV80_9BACT</name>
<dbReference type="Proteomes" id="UP000319557">
    <property type="component" value="Chromosome"/>
</dbReference>
<feature type="transmembrane region" description="Helical" evidence="2">
    <location>
        <begin position="118"/>
        <end position="136"/>
    </location>
</feature>
<dbReference type="RefSeq" id="WP_145342331.1">
    <property type="nucleotide sequence ID" value="NZ_CP036261.1"/>
</dbReference>
<dbReference type="Pfam" id="PF19911">
    <property type="entry name" value="DUF6384"/>
    <property type="match status" value="1"/>
</dbReference>
<dbReference type="InterPro" id="IPR045964">
    <property type="entry name" value="DUF6384"/>
</dbReference>
<evidence type="ECO:0000313" key="3">
    <source>
        <dbReference type="EMBL" id="QDS86534.1"/>
    </source>
</evidence>
<proteinExistence type="predicted"/>
<dbReference type="AlphaFoldDB" id="A0A517LV80"/>
<dbReference type="OrthoDB" id="288939at2"/>
<evidence type="ECO:0000256" key="2">
    <source>
        <dbReference type="SAM" id="Phobius"/>
    </source>
</evidence>
<evidence type="ECO:0000313" key="4">
    <source>
        <dbReference type="Proteomes" id="UP000319557"/>
    </source>
</evidence>
<reference evidence="3 4" key="1">
    <citation type="submission" date="2019-02" db="EMBL/GenBank/DDBJ databases">
        <title>Deep-cultivation of Planctomycetes and their phenomic and genomic characterization uncovers novel biology.</title>
        <authorList>
            <person name="Wiegand S."/>
            <person name="Jogler M."/>
            <person name="Boedeker C."/>
            <person name="Pinto D."/>
            <person name="Vollmers J."/>
            <person name="Rivas-Marin E."/>
            <person name="Kohn T."/>
            <person name="Peeters S.H."/>
            <person name="Heuer A."/>
            <person name="Rast P."/>
            <person name="Oberbeckmann S."/>
            <person name="Bunk B."/>
            <person name="Jeske O."/>
            <person name="Meyerdierks A."/>
            <person name="Storesund J.E."/>
            <person name="Kallscheuer N."/>
            <person name="Luecker S."/>
            <person name="Lage O.M."/>
            <person name="Pohl T."/>
            <person name="Merkel B.J."/>
            <person name="Hornburger P."/>
            <person name="Mueller R.-W."/>
            <person name="Bruemmer F."/>
            <person name="Labrenz M."/>
            <person name="Spormann A.M."/>
            <person name="Op den Camp H."/>
            <person name="Overmann J."/>
            <person name="Amann R."/>
            <person name="Jetten M.S.M."/>
            <person name="Mascher T."/>
            <person name="Medema M.H."/>
            <person name="Devos D.P."/>
            <person name="Kaster A.-K."/>
            <person name="Ovreas L."/>
            <person name="Rohde M."/>
            <person name="Galperin M.Y."/>
            <person name="Jogler C."/>
        </authorList>
    </citation>
    <scope>NUCLEOTIDE SEQUENCE [LARGE SCALE GENOMIC DNA]</scope>
    <source>
        <strain evidence="3 4">EC9</strain>
    </source>
</reference>
<sequence>MNASQNASANAAQAATDDPSPADDAASLSLPEMLRVLEVARQMREDRQTAEVALRRDEVRTQIRRKLIESAKVTGEEVSDAEVDAAIEQYFETMHVLKEPKFGFESLLAHVYVMRRRVAAGAAAVTVALAVTWYAFLSPWAPLSPTVRAERAAALQVEQSQVLLQQIESASLDPDATAEASRLMAEVQAAGAANPAAATAAHERLNKLWGQMQKQYEVHIVSGASEMSAFERDFTDDQGTRLAGYYVVVETRSPEGRVLRQSIRNAETGEEQLVARWAERVSKDVYERLRDDKVSDGVLNETLFAVKRRGEIEERVQIPTRSGEKLQRKAQITNW</sequence>
<organism evidence="3 4">
    <name type="scientific">Rosistilla ulvae</name>
    <dbReference type="NCBI Taxonomy" id="1930277"/>
    <lineage>
        <taxon>Bacteria</taxon>
        <taxon>Pseudomonadati</taxon>
        <taxon>Planctomycetota</taxon>
        <taxon>Planctomycetia</taxon>
        <taxon>Pirellulales</taxon>
        <taxon>Pirellulaceae</taxon>
        <taxon>Rosistilla</taxon>
    </lineage>
</organism>
<protein>
    <submittedName>
        <fullName evidence="3">Uncharacterized protein</fullName>
    </submittedName>
</protein>
<gene>
    <name evidence="3" type="ORF">EC9_06980</name>
</gene>
<dbReference type="EMBL" id="CP036261">
    <property type="protein sequence ID" value="QDS86534.1"/>
    <property type="molecule type" value="Genomic_DNA"/>
</dbReference>
<keyword evidence="4" id="KW-1185">Reference proteome</keyword>
<accession>A0A517LV80</accession>
<feature type="region of interest" description="Disordered" evidence="1">
    <location>
        <begin position="1"/>
        <end position="26"/>
    </location>
</feature>
<evidence type="ECO:0000256" key="1">
    <source>
        <dbReference type="SAM" id="MobiDB-lite"/>
    </source>
</evidence>
<keyword evidence="2" id="KW-0812">Transmembrane</keyword>
<keyword evidence="2" id="KW-1133">Transmembrane helix</keyword>